<organism evidence="2 3">
    <name type="scientific">Algoriphagus ratkowskyi</name>
    <dbReference type="NCBI Taxonomy" id="57028"/>
    <lineage>
        <taxon>Bacteria</taxon>
        <taxon>Pseudomonadati</taxon>
        <taxon>Bacteroidota</taxon>
        <taxon>Cytophagia</taxon>
        <taxon>Cytophagales</taxon>
        <taxon>Cyclobacteriaceae</taxon>
        <taxon>Algoriphagus</taxon>
    </lineage>
</organism>
<dbReference type="EMBL" id="QKZU01000001">
    <property type="protein sequence ID" value="PZX61195.1"/>
    <property type="molecule type" value="Genomic_DNA"/>
</dbReference>
<dbReference type="InterPro" id="IPR036388">
    <property type="entry name" value="WH-like_DNA-bd_sf"/>
</dbReference>
<dbReference type="GO" id="GO:0003677">
    <property type="term" value="F:DNA binding"/>
    <property type="evidence" value="ECO:0007669"/>
    <property type="project" value="UniProtKB-KW"/>
</dbReference>
<dbReference type="Proteomes" id="UP000249115">
    <property type="component" value="Unassembled WGS sequence"/>
</dbReference>
<sequence>MYRNSMSIFLMNSTELFKGTLTTILLKLLDENGKMYGYALTQKVEELSDNKILIKEGSLYPALHKLLSDGLVEVETVNVGKRIRKYYSITKQGQERKIVLYNEVSEFLKTIQHIVFPPQKASFL</sequence>
<dbReference type="Pfam" id="PF03551">
    <property type="entry name" value="PadR"/>
    <property type="match status" value="1"/>
</dbReference>
<evidence type="ECO:0000313" key="2">
    <source>
        <dbReference type="EMBL" id="PZX61195.1"/>
    </source>
</evidence>
<dbReference type="InterPro" id="IPR052509">
    <property type="entry name" value="Metal_resp_DNA-bind_regulator"/>
</dbReference>
<dbReference type="Gene3D" id="1.10.10.10">
    <property type="entry name" value="Winged helix-like DNA-binding domain superfamily/Winged helix DNA-binding domain"/>
    <property type="match status" value="1"/>
</dbReference>
<evidence type="ECO:0000313" key="3">
    <source>
        <dbReference type="Proteomes" id="UP000249115"/>
    </source>
</evidence>
<dbReference type="InterPro" id="IPR005149">
    <property type="entry name" value="Tscrpt_reg_PadR_N"/>
</dbReference>
<gene>
    <name evidence="2" type="ORF">LV84_00183</name>
</gene>
<comment type="caution">
    <text evidence="2">The sequence shown here is derived from an EMBL/GenBank/DDBJ whole genome shotgun (WGS) entry which is preliminary data.</text>
</comment>
<dbReference type="InterPro" id="IPR036390">
    <property type="entry name" value="WH_DNA-bd_sf"/>
</dbReference>
<dbReference type="SUPFAM" id="SSF46785">
    <property type="entry name" value="Winged helix' DNA-binding domain"/>
    <property type="match status" value="1"/>
</dbReference>
<evidence type="ECO:0000259" key="1">
    <source>
        <dbReference type="Pfam" id="PF03551"/>
    </source>
</evidence>
<dbReference type="AlphaFoldDB" id="A0A2W7SEC9"/>
<name>A0A2W7SEC9_9BACT</name>
<protein>
    <submittedName>
        <fullName evidence="2">DNA-binding PadR family transcriptional regulator</fullName>
    </submittedName>
</protein>
<dbReference type="PANTHER" id="PTHR33169">
    <property type="entry name" value="PADR-FAMILY TRANSCRIPTIONAL REGULATOR"/>
    <property type="match status" value="1"/>
</dbReference>
<proteinExistence type="predicted"/>
<dbReference type="PANTHER" id="PTHR33169:SF14">
    <property type="entry name" value="TRANSCRIPTIONAL REGULATOR RV3488"/>
    <property type="match status" value="1"/>
</dbReference>
<feature type="domain" description="Transcription regulator PadR N-terminal" evidence="1">
    <location>
        <begin position="25"/>
        <end position="95"/>
    </location>
</feature>
<reference evidence="2 3" key="1">
    <citation type="submission" date="2018-06" db="EMBL/GenBank/DDBJ databases">
        <title>Genomic Encyclopedia of Archaeal and Bacterial Type Strains, Phase II (KMG-II): from individual species to whole genera.</title>
        <authorList>
            <person name="Goeker M."/>
        </authorList>
    </citation>
    <scope>NUCLEOTIDE SEQUENCE [LARGE SCALE GENOMIC DNA]</scope>
    <source>
        <strain evidence="2 3">DSM 22686</strain>
    </source>
</reference>
<accession>A0A2W7SEC9</accession>
<keyword evidence="2" id="KW-0238">DNA-binding</keyword>